<feature type="domain" description="Thioesterase" evidence="2">
    <location>
        <begin position="35"/>
        <end position="116"/>
    </location>
</feature>
<name>A0A1V8TCY4_9PEZI</name>
<accession>A0A1V8TCY4</accession>
<evidence type="ECO:0000313" key="4">
    <source>
        <dbReference type="Proteomes" id="UP000192596"/>
    </source>
</evidence>
<comment type="caution">
    <text evidence="3">The sequence shown here is derived from an EMBL/GenBank/DDBJ whole genome shotgun (WGS) entry which is preliminary data.</text>
</comment>
<dbReference type="EMBL" id="NAJO01000011">
    <property type="protein sequence ID" value="OQO09144.1"/>
    <property type="molecule type" value="Genomic_DNA"/>
</dbReference>
<proteinExistence type="predicted"/>
<dbReference type="Proteomes" id="UP000192596">
    <property type="component" value="Unassembled WGS sequence"/>
</dbReference>
<reference evidence="4" key="1">
    <citation type="submission" date="2017-03" db="EMBL/GenBank/DDBJ databases">
        <title>Genomes of endolithic fungi from Antarctica.</title>
        <authorList>
            <person name="Coleine C."/>
            <person name="Masonjones S."/>
            <person name="Stajich J.E."/>
        </authorList>
    </citation>
    <scope>NUCLEOTIDE SEQUENCE [LARGE SCALE GENOMIC DNA]</scope>
    <source>
        <strain evidence="4">CCFEE 5527</strain>
    </source>
</reference>
<feature type="region of interest" description="Disordered" evidence="1">
    <location>
        <begin position="138"/>
        <end position="179"/>
    </location>
</feature>
<evidence type="ECO:0000259" key="2">
    <source>
        <dbReference type="Pfam" id="PF03061"/>
    </source>
</evidence>
<dbReference type="Pfam" id="PF03061">
    <property type="entry name" value="4HBT"/>
    <property type="match status" value="1"/>
</dbReference>
<sequence length="179" mass="19911">MALALDLASKRQREPSDYPYHEEYRTRWADNDQFSHLNNPIYGVLIDSIINSYLITQLPQPYSPQNSPFVGLVANTYCDYFGSCQYPGVLDVGLRVVKVGRGSVMWEVAFWQDGGSVKVVGGFVQIWVNRSTNKVEGEGVPKSIRDGIAPLLRGSEQDPSTPSSRKADDDTPLNKTAKL</sequence>
<dbReference type="InterPro" id="IPR029069">
    <property type="entry name" value="HotDog_dom_sf"/>
</dbReference>
<dbReference type="SUPFAM" id="SSF54637">
    <property type="entry name" value="Thioesterase/thiol ester dehydrase-isomerase"/>
    <property type="match status" value="1"/>
</dbReference>
<evidence type="ECO:0000313" key="3">
    <source>
        <dbReference type="EMBL" id="OQO09144.1"/>
    </source>
</evidence>
<evidence type="ECO:0000256" key="1">
    <source>
        <dbReference type="SAM" id="MobiDB-lite"/>
    </source>
</evidence>
<dbReference type="InParanoid" id="A0A1V8TCY4"/>
<dbReference type="InterPro" id="IPR006683">
    <property type="entry name" value="Thioestr_dom"/>
</dbReference>
<dbReference type="Gene3D" id="3.10.129.10">
    <property type="entry name" value="Hotdog Thioesterase"/>
    <property type="match status" value="1"/>
</dbReference>
<keyword evidence="4" id="KW-1185">Reference proteome</keyword>
<dbReference type="STRING" id="1507870.A0A1V8TCY4"/>
<dbReference type="OrthoDB" id="2420454at2759"/>
<dbReference type="CDD" id="cd00586">
    <property type="entry name" value="4HBT"/>
    <property type="match status" value="1"/>
</dbReference>
<organism evidence="3 4">
    <name type="scientific">Cryoendolithus antarcticus</name>
    <dbReference type="NCBI Taxonomy" id="1507870"/>
    <lineage>
        <taxon>Eukaryota</taxon>
        <taxon>Fungi</taxon>
        <taxon>Dikarya</taxon>
        <taxon>Ascomycota</taxon>
        <taxon>Pezizomycotina</taxon>
        <taxon>Dothideomycetes</taxon>
        <taxon>Dothideomycetidae</taxon>
        <taxon>Cladosporiales</taxon>
        <taxon>Cladosporiaceae</taxon>
        <taxon>Cryoendolithus</taxon>
    </lineage>
</organism>
<protein>
    <recommendedName>
        <fullName evidence="2">Thioesterase domain-containing protein</fullName>
    </recommendedName>
</protein>
<dbReference type="AlphaFoldDB" id="A0A1V8TCY4"/>
<gene>
    <name evidence="3" type="ORF">B0A48_06035</name>
</gene>